<dbReference type="GO" id="GO:0019646">
    <property type="term" value="P:aerobic electron transport chain"/>
    <property type="evidence" value="ECO:0007669"/>
    <property type="project" value="TreeGrafter"/>
</dbReference>
<evidence type="ECO:0000256" key="5">
    <source>
        <dbReference type="ARBA" id="ARBA00023002"/>
    </source>
</evidence>
<dbReference type="InterPro" id="IPR036188">
    <property type="entry name" value="FAD/NAD-bd_sf"/>
</dbReference>
<organism evidence="7 8">
    <name type="scientific">Crinalium epipsammum PCC 9333</name>
    <dbReference type="NCBI Taxonomy" id="1173022"/>
    <lineage>
        <taxon>Bacteria</taxon>
        <taxon>Bacillati</taxon>
        <taxon>Cyanobacteriota</taxon>
        <taxon>Cyanophyceae</taxon>
        <taxon>Gomontiellales</taxon>
        <taxon>Gomontiellaceae</taxon>
        <taxon>Crinalium</taxon>
    </lineage>
</organism>
<keyword evidence="3" id="KW-0285">Flavoprotein</keyword>
<keyword evidence="8" id="KW-1185">Reference proteome</keyword>
<comment type="similarity">
    <text evidence="2">Belongs to the NADH dehydrogenase family.</text>
</comment>
<evidence type="ECO:0000313" key="7">
    <source>
        <dbReference type="EMBL" id="AFZ14770.1"/>
    </source>
</evidence>
<dbReference type="eggNOG" id="COG1252">
    <property type="taxonomic scope" value="Bacteria"/>
</dbReference>
<evidence type="ECO:0000256" key="4">
    <source>
        <dbReference type="ARBA" id="ARBA00022827"/>
    </source>
</evidence>
<dbReference type="STRING" id="1173022.Cri9333_3963"/>
<dbReference type="KEGG" id="cep:Cri9333_3963"/>
<dbReference type="AlphaFoldDB" id="K9W5L5"/>
<dbReference type="InterPro" id="IPR023753">
    <property type="entry name" value="FAD/NAD-binding_dom"/>
</dbReference>
<proteinExistence type="inferred from homology"/>
<evidence type="ECO:0000256" key="3">
    <source>
        <dbReference type="ARBA" id="ARBA00022630"/>
    </source>
</evidence>
<keyword evidence="4" id="KW-0274">FAD</keyword>
<dbReference type="EMBL" id="CP003620">
    <property type="protein sequence ID" value="AFZ14770.1"/>
    <property type="molecule type" value="Genomic_DNA"/>
</dbReference>
<evidence type="ECO:0000313" key="8">
    <source>
        <dbReference type="Proteomes" id="UP000010472"/>
    </source>
</evidence>
<dbReference type="PRINTS" id="PR00368">
    <property type="entry name" value="FADPNR"/>
</dbReference>
<dbReference type="Proteomes" id="UP000010472">
    <property type="component" value="Chromosome"/>
</dbReference>
<feature type="domain" description="FAD/NAD(P)-binding" evidence="6">
    <location>
        <begin position="10"/>
        <end position="316"/>
    </location>
</feature>
<dbReference type="Pfam" id="PF07992">
    <property type="entry name" value="Pyr_redox_2"/>
    <property type="match status" value="1"/>
</dbReference>
<protein>
    <submittedName>
        <fullName evidence="7">Pyridine nucleotide-disulfide oxidoreductase family protein</fullName>
    </submittedName>
</protein>
<sequence length="391" mass="43020">MPFTQSIVKKLVLIGGGHSHAIALKLFGINPLPGVQLTLITECVDTPYSGMLPGHVAGFYTHEQCHINLSSLAQFAQANLIIDQAISLDLEKNLVICANSPPVPFDLLSINIGSTPARESVVGATDYAIPVKPVKKFLAVWNDLLEKFTKNPQKPISLTIVGGGAGGVELAMAMRSRLDQILKNSQQPTANLKINLCHRYAELLPHHNRWVRTYIQQILTQKGIHLYLKEKVNLVQPHQLICESGLTIDSDYIFWVTQASAPSWLQTAGLATDNNFVLVDDTLQSLSHPYIFATGDIATMVNHPRPKAGVFAVRQGEPLFKNLQHALLGKPLKPYIPQKQYLNLIGTGDKSAIASWGVCGCASPILWRLKDQIDRNFMVQFKDLPQSSALT</sequence>
<evidence type="ECO:0000256" key="1">
    <source>
        <dbReference type="ARBA" id="ARBA00001974"/>
    </source>
</evidence>
<dbReference type="InterPro" id="IPR051169">
    <property type="entry name" value="NADH-Q_oxidoreductase"/>
</dbReference>
<dbReference type="SUPFAM" id="SSF51905">
    <property type="entry name" value="FAD/NAD(P)-binding domain"/>
    <property type="match status" value="2"/>
</dbReference>
<comment type="cofactor">
    <cofactor evidence="1">
        <name>FAD</name>
        <dbReference type="ChEBI" id="CHEBI:57692"/>
    </cofactor>
</comment>
<dbReference type="PATRIC" id="fig|1173022.3.peg.4276"/>
<dbReference type="GO" id="GO:0003955">
    <property type="term" value="F:NAD(P)H dehydrogenase (quinone) activity"/>
    <property type="evidence" value="ECO:0007669"/>
    <property type="project" value="TreeGrafter"/>
</dbReference>
<dbReference type="RefSeq" id="WP_015204870.1">
    <property type="nucleotide sequence ID" value="NC_019753.1"/>
</dbReference>
<dbReference type="PANTHER" id="PTHR42913:SF9">
    <property type="entry name" value="SLR1591 PROTEIN"/>
    <property type="match status" value="1"/>
</dbReference>
<dbReference type="NCBIfam" id="TIGR03169">
    <property type="entry name" value="Nterm_to_SelD"/>
    <property type="match status" value="1"/>
</dbReference>
<accession>K9W5L5</accession>
<reference evidence="7 8" key="1">
    <citation type="submission" date="2012-06" db="EMBL/GenBank/DDBJ databases">
        <title>Finished chromosome of genome of Crinalium epipsammum PCC 9333.</title>
        <authorList>
            <consortium name="US DOE Joint Genome Institute"/>
            <person name="Gugger M."/>
            <person name="Coursin T."/>
            <person name="Rippka R."/>
            <person name="Tandeau De Marsac N."/>
            <person name="Huntemann M."/>
            <person name="Wei C.-L."/>
            <person name="Han J."/>
            <person name="Detter J.C."/>
            <person name="Han C."/>
            <person name="Tapia R."/>
            <person name="Davenport K."/>
            <person name="Daligault H."/>
            <person name="Erkkila T."/>
            <person name="Gu W."/>
            <person name="Munk A.C.C."/>
            <person name="Teshima H."/>
            <person name="Xu Y."/>
            <person name="Chain P."/>
            <person name="Chen A."/>
            <person name="Krypides N."/>
            <person name="Mavromatis K."/>
            <person name="Markowitz V."/>
            <person name="Szeto E."/>
            <person name="Ivanova N."/>
            <person name="Mikhailova N."/>
            <person name="Ovchinnikova G."/>
            <person name="Pagani I."/>
            <person name="Pati A."/>
            <person name="Goodwin L."/>
            <person name="Peters L."/>
            <person name="Pitluck S."/>
            <person name="Woyke T."/>
            <person name="Kerfeld C."/>
        </authorList>
    </citation>
    <scope>NUCLEOTIDE SEQUENCE [LARGE SCALE GENOMIC DNA]</scope>
    <source>
        <strain evidence="7 8">PCC 9333</strain>
    </source>
</reference>
<gene>
    <name evidence="7" type="ORF">Cri9333_3963</name>
</gene>
<dbReference type="InterPro" id="IPR017584">
    <property type="entry name" value="Pyridine_nucleo_diS_OxRdtase_N"/>
</dbReference>
<name>K9W5L5_9CYAN</name>
<evidence type="ECO:0000259" key="6">
    <source>
        <dbReference type="Pfam" id="PF07992"/>
    </source>
</evidence>
<dbReference type="HOGENOM" id="CLU_021377_4_0_3"/>
<dbReference type="OrthoDB" id="9772934at2"/>
<dbReference type="PANTHER" id="PTHR42913">
    <property type="entry name" value="APOPTOSIS-INDUCING FACTOR 1"/>
    <property type="match status" value="1"/>
</dbReference>
<keyword evidence="5" id="KW-0560">Oxidoreductase</keyword>
<dbReference type="Gene3D" id="3.50.50.100">
    <property type="match status" value="1"/>
</dbReference>
<evidence type="ECO:0000256" key="2">
    <source>
        <dbReference type="ARBA" id="ARBA00005272"/>
    </source>
</evidence>